<keyword evidence="3 6" id="KW-0812">Transmembrane</keyword>
<feature type="transmembrane region" description="Helical" evidence="6">
    <location>
        <begin position="382"/>
        <end position="405"/>
    </location>
</feature>
<protein>
    <submittedName>
        <fullName evidence="7">Uncharacterized protein</fullName>
    </submittedName>
</protein>
<sequence length="490" mass="54390">MSLAKKVARNIIVQVGGKIISVILGLWSLVLITRLLGPDGFGEYTTIMTYLSFFAVIADLGLTLVTVQMVSGRDNDENKILNNLFGLRLVSIILLLAWAPIIIIWLPYSQAIKIGVAISLAAFFFPALNQIIVGFFQKRLSMDRDAIAEVISRIVLVIGIVWANNKNAGLNGVLIATVLSAAANFIAHYLFACQFTIIKPEFDWSIWRKIITRSWPLTITIILNLIYLRADTLILSLLRSSAEVGLYGATYKIVDVLTTFPFMFAGLILPILTAAWLEKKPDYFNHVLQKSLDFMIMIAIPLAVGTQFLGQPVMLFIAGRDFAPAGQILQVLIFSVVAIFFGTMFSHAVIALDQQKKMIIPYIFTGLSALAAYLIFIPQFSYFGAAGVTIYSEIAIAIFSTLCVFKYSKFRPNFKMFFRSIAASLIMGIFLYFSANTWQTTYLYLILLIIISSLIYFIALYFLGGIKKSDLSIIFKSKTGGGQAYGGTNL</sequence>
<dbReference type="Proteomes" id="UP000229972">
    <property type="component" value="Unassembled WGS sequence"/>
</dbReference>
<feature type="transmembrane region" description="Helical" evidence="6">
    <location>
        <begin position="87"/>
        <end position="108"/>
    </location>
</feature>
<feature type="transmembrane region" description="Helical" evidence="6">
    <location>
        <begin position="12"/>
        <end position="35"/>
    </location>
</feature>
<dbReference type="PANTHER" id="PTHR30250:SF11">
    <property type="entry name" value="O-ANTIGEN TRANSPORTER-RELATED"/>
    <property type="match status" value="1"/>
</dbReference>
<feature type="transmembrane region" description="Helical" evidence="6">
    <location>
        <begin position="331"/>
        <end position="352"/>
    </location>
</feature>
<evidence type="ECO:0000256" key="2">
    <source>
        <dbReference type="ARBA" id="ARBA00022475"/>
    </source>
</evidence>
<organism evidence="7 8">
    <name type="scientific">Candidatus Falkowbacteria bacterium CG10_big_fil_rev_8_21_14_0_10_37_18</name>
    <dbReference type="NCBI Taxonomy" id="1974562"/>
    <lineage>
        <taxon>Bacteria</taxon>
        <taxon>Candidatus Falkowiibacteriota</taxon>
    </lineage>
</organism>
<reference evidence="8" key="1">
    <citation type="submission" date="2017-09" db="EMBL/GenBank/DDBJ databases">
        <title>Depth-based differentiation of microbial function through sediment-hosted aquifers and enrichment of novel symbionts in the deep terrestrial subsurface.</title>
        <authorList>
            <person name="Probst A.J."/>
            <person name="Ladd B."/>
            <person name="Jarett J.K."/>
            <person name="Geller-Mcgrath D.E."/>
            <person name="Sieber C.M.K."/>
            <person name="Emerson J.B."/>
            <person name="Anantharaman K."/>
            <person name="Thomas B.C."/>
            <person name="Malmstrom R."/>
            <person name="Stieglmeier M."/>
            <person name="Klingl A."/>
            <person name="Woyke T."/>
            <person name="Ryan C.M."/>
            <person name="Banfield J.F."/>
        </authorList>
    </citation>
    <scope>NUCLEOTIDE SEQUENCE [LARGE SCALE GENOMIC DNA]</scope>
</reference>
<dbReference type="PANTHER" id="PTHR30250">
    <property type="entry name" value="PST FAMILY PREDICTED COLANIC ACID TRANSPORTER"/>
    <property type="match status" value="1"/>
</dbReference>
<keyword evidence="5 6" id="KW-0472">Membrane</keyword>
<feature type="transmembrane region" description="Helical" evidence="6">
    <location>
        <begin position="47"/>
        <end position="67"/>
    </location>
</feature>
<feature type="transmembrane region" description="Helical" evidence="6">
    <location>
        <begin position="417"/>
        <end position="435"/>
    </location>
</feature>
<feature type="transmembrane region" description="Helical" evidence="6">
    <location>
        <begin position="298"/>
        <end position="319"/>
    </location>
</feature>
<feature type="transmembrane region" description="Helical" evidence="6">
    <location>
        <begin position="169"/>
        <end position="193"/>
    </location>
</feature>
<comment type="caution">
    <text evidence="7">The sequence shown here is derived from an EMBL/GenBank/DDBJ whole genome shotgun (WGS) entry which is preliminary data.</text>
</comment>
<evidence type="ECO:0000256" key="4">
    <source>
        <dbReference type="ARBA" id="ARBA00022989"/>
    </source>
</evidence>
<dbReference type="CDD" id="cd13128">
    <property type="entry name" value="MATE_Wzx_like"/>
    <property type="match status" value="1"/>
</dbReference>
<comment type="subcellular location">
    <subcellularLocation>
        <location evidence="1">Cell membrane</location>
        <topology evidence="1">Multi-pass membrane protein</topology>
    </subcellularLocation>
</comment>
<feature type="transmembrane region" description="Helical" evidence="6">
    <location>
        <begin position="359"/>
        <end position="376"/>
    </location>
</feature>
<evidence type="ECO:0000256" key="1">
    <source>
        <dbReference type="ARBA" id="ARBA00004651"/>
    </source>
</evidence>
<keyword evidence="4 6" id="KW-1133">Transmembrane helix</keyword>
<dbReference type="Pfam" id="PF01943">
    <property type="entry name" value="Polysacc_synt"/>
    <property type="match status" value="1"/>
</dbReference>
<evidence type="ECO:0000313" key="7">
    <source>
        <dbReference type="EMBL" id="PIR95749.1"/>
    </source>
</evidence>
<feature type="transmembrane region" description="Helical" evidence="6">
    <location>
        <begin position="258"/>
        <end position="277"/>
    </location>
</feature>
<gene>
    <name evidence="7" type="ORF">COT93_00850</name>
</gene>
<feature type="transmembrane region" description="Helical" evidence="6">
    <location>
        <begin position="441"/>
        <end position="463"/>
    </location>
</feature>
<evidence type="ECO:0000256" key="6">
    <source>
        <dbReference type="SAM" id="Phobius"/>
    </source>
</evidence>
<dbReference type="EMBL" id="PFAL01000011">
    <property type="protein sequence ID" value="PIR95749.1"/>
    <property type="molecule type" value="Genomic_DNA"/>
</dbReference>
<dbReference type="GO" id="GO:0005886">
    <property type="term" value="C:plasma membrane"/>
    <property type="evidence" value="ECO:0007669"/>
    <property type="project" value="UniProtKB-SubCell"/>
</dbReference>
<evidence type="ECO:0000313" key="8">
    <source>
        <dbReference type="Proteomes" id="UP000229972"/>
    </source>
</evidence>
<evidence type="ECO:0000256" key="3">
    <source>
        <dbReference type="ARBA" id="ARBA00022692"/>
    </source>
</evidence>
<dbReference type="InterPro" id="IPR050833">
    <property type="entry name" value="Poly_Biosynth_Transport"/>
</dbReference>
<feature type="transmembrane region" description="Helical" evidence="6">
    <location>
        <begin position="214"/>
        <end position="238"/>
    </location>
</feature>
<feature type="transmembrane region" description="Helical" evidence="6">
    <location>
        <begin position="146"/>
        <end position="163"/>
    </location>
</feature>
<name>A0A2H0VBL7_9BACT</name>
<keyword evidence="2" id="KW-1003">Cell membrane</keyword>
<dbReference type="InterPro" id="IPR002797">
    <property type="entry name" value="Polysacc_synth"/>
</dbReference>
<evidence type="ECO:0000256" key="5">
    <source>
        <dbReference type="ARBA" id="ARBA00023136"/>
    </source>
</evidence>
<proteinExistence type="predicted"/>
<feature type="transmembrane region" description="Helical" evidence="6">
    <location>
        <begin position="114"/>
        <end position="134"/>
    </location>
</feature>
<accession>A0A2H0VBL7</accession>
<dbReference type="AlphaFoldDB" id="A0A2H0VBL7"/>